<organism evidence="3">
    <name type="scientific">Angiostrongylus costaricensis</name>
    <name type="common">Nematode worm</name>
    <dbReference type="NCBI Taxonomy" id="334426"/>
    <lineage>
        <taxon>Eukaryota</taxon>
        <taxon>Metazoa</taxon>
        <taxon>Ecdysozoa</taxon>
        <taxon>Nematoda</taxon>
        <taxon>Chromadorea</taxon>
        <taxon>Rhabditida</taxon>
        <taxon>Rhabditina</taxon>
        <taxon>Rhabditomorpha</taxon>
        <taxon>Strongyloidea</taxon>
        <taxon>Metastrongylidae</taxon>
        <taxon>Angiostrongylus</taxon>
    </lineage>
</organism>
<reference evidence="3" key="1">
    <citation type="submission" date="2016-04" db="UniProtKB">
        <authorList>
            <consortium name="WormBaseParasite"/>
        </authorList>
    </citation>
    <scope>IDENTIFICATION</scope>
</reference>
<reference evidence="1 2" key="2">
    <citation type="submission" date="2018-11" db="EMBL/GenBank/DDBJ databases">
        <authorList>
            <consortium name="Pathogen Informatics"/>
        </authorList>
    </citation>
    <scope>NUCLEOTIDE SEQUENCE [LARGE SCALE GENOMIC DNA]</scope>
    <source>
        <strain evidence="1 2">Costa Rica</strain>
    </source>
</reference>
<dbReference type="InterPro" id="IPR011990">
    <property type="entry name" value="TPR-like_helical_dom_sf"/>
</dbReference>
<protein>
    <submittedName>
        <fullName evidence="3">TPR_REGION domain-containing protein</fullName>
    </submittedName>
</protein>
<accession>A0A158PMF1</accession>
<gene>
    <name evidence="1" type="ORF">ACOC_LOCUS12664</name>
</gene>
<evidence type="ECO:0000313" key="2">
    <source>
        <dbReference type="Proteomes" id="UP000267027"/>
    </source>
</evidence>
<proteinExistence type="predicted"/>
<dbReference type="AlphaFoldDB" id="A0A158PMF1"/>
<name>A0A158PMF1_ANGCS</name>
<dbReference type="EMBL" id="UYYA01005150">
    <property type="protein sequence ID" value="VDM64249.1"/>
    <property type="molecule type" value="Genomic_DNA"/>
</dbReference>
<dbReference type="STRING" id="334426.A0A158PMF1"/>
<dbReference type="Proteomes" id="UP000267027">
    <property type="component" value="Unassembled WGS sequence"/>
</dbReference>
<sequence>MEAKCSQLPTYSEVNPLMEIDGNMAGRFVNLGIGPPKRELLSGPPGTGITCTRAVANGKRNSFRIHKVAMFANRARRNVATEKNFWKQLVRSKVFLITTIQAKIQSAQPCSGLGNVFEEDGEPAEALENYKYAISLKNKINLEYPLLGLTLLMATLSWLHLDQTVAAYRNAIIYNPLLMERSGFFF</sequence>
<dbReference type="WBParaSite" id="ACOC_0001266301-mRNA-1">
    <property type="protein sequence ID" value="ACOC_0001266301-mRNA-1"/>
    <property type="gene ID" value="ACOC_0001266301"/>
</dbReference>
<keyword evidence="2" id="KW-1185">Reference proteome</keyword>
<dbReference type="OrthoDB" id="9991317at2759"/>
<evidence type="ECO:0000313" key="3">
    <source>
        <dbReference type="WBParaSite" id="ACOC_0001266301-mRNA-1"/>
    </source>
</evidence>
<dbReference type="Gene3D" id="1.25.40.10">
    <property type="entry name" value="Tetratricopeptide repeat domain"/>
    <property type="match status" value="1"/>
</dbReference>
<evidence type="ECO:0000313" key="1">
    <source>
        <dbReference type="EMBL" id="VDM64249.1"/>
    </source>
</evidence>